<evidence type="ECO:0000256" key="2">
    <source>
        <dbReference type="ARBA" id="ARBA00004123"/>
    </source>
</evidence>
<evidence type="ECO:0000256" key="3">
    <source>
        <dbReference type="ARBA" id="ARBA00008218"/>
    </source>
</evidence>
<dbReference type="InterPro" id="IPR013957">
    <property type="entry name" value="SNRNP27"/>
</dbReference>
<comment type="subunit">
    <text evidence="4">Part of a tri-snRNP complex.</text>
</comment>
<sequence>MDDKTHDRRRGWRDEPRMRKSYEDRDASRGDHPSSSGRWNHGERSWQDTKGARTRRDDDDQSRSDWRAERRDAILSGIKVGVRGHGMTAANKPHATPAQSTEVQTQTVDTPSEELDADQIAAMMGFGNFGSSKGKPVEENTEGYAEVRKERTWRQYMNRKGGFNRPLDKV</sequence>
<evidence type="ECO:0000313" key="10">
    <source>
        <dbReference type="EMBL" id="PKI84297.1"/>
    </source>
</evidence>
<protein>
    <recommendedName>
        <fullName evidence="9">U4/U6.U5 small nuclear ribonucleoprotein 27kDa protein domain-containing protein</fullName>
    </recommendedName>
</protein>
<proteinExistence type="inferred from homology"/>
<organism evidence="10 11">
    <name type="scientific">Malassezia vespertilionis</name>
    <dbReference type="NCBI Taxonomy" id="2020962"/>
    <lineage>
        <taxon>Eukaryota</taxon>
        <taxon>Fungi</taxon>
        <taxon>Dikarya</taxon>
        <taxon>Basidiomycota</taxon>
        <taxon>Ustilaginomycotina</taxon>
        <taxon>Malasseziomycetes</taxon>
        <taxon>Malasseziales</taxon>
        <taxon>Malasseziaceae</taxon>
        <taxon>Malassezia</taxon>
    </lineage>
</organism>
<evidence type="ECO:0000259" key="9">
    <source>
        <dbReference type="Pfam" id="PF08648"/>
    </source>
</evidence>
<dbReference type="AlphaFoldDB" id="A0A2N1JCN9"/>
<feature type="compositionally biased region" description="Basic and acidic residues" evidence="8">
    <location>
        <begin position="40"/>
        <end position="73"/>
    </location>
</feature>
<dbReference type="OrthoDB" id="21368at2759"/>
<feature type="domain" description="U4/U6.U5 small nuclear ribonucleoprotein 27kDa protein" evidence="9">
    <location>
        <begin position="117"/>
        <end position="169"/>
    </location>
</feature>
<reference evidence="10 11" key="1">
    <citation type="submission" date="2017-10" db="EMBL/GenBank/DDBJ databases">
        <title>A novel species of cold-tolerant Malassezia isolated from bats.</title>
        <authorList>
            <person name="Lorch J.M."/>
            <person name="Palmer J.M."/>
            <person name="Vanderwolf K.J."/>
            <person name="Schmidt K.Z."/>
            <person name="Verant M.L."/>
            <person name="Weller T.J."/>
            <person name="Blehert D.S."/>
        </authorList>
    </citation>
    <scope>NUCLEOTIDE SEQUENCE [LARGE SCALE GENOMIC DNA]</scope>
    <source>
        <strain evidence="10 11">NWHC:44797-103</strain>
    </source>
</reference>
<evidence type="ECO:0000256" key="1">
    <source>
        <dbReference type="ARBA" id="ARBA00003632"/>
    </source>
</evidence>
<evidence type="ECO:0000313" key="11">
    <source>
        <dbReference type="Proteomes" id="UP000232875"/>
    </source>
</evidence>
<feature type="region of interest" description="Disordered" evidence="8">
    <location>
        <begin position="1"/>
        <end position="106"/>
    </location>
</feature>
<dbReference type="GO" id="GO:0071011">
    <property type="term" value="C:precatalytic spliceosome"/>
    <property type="evidence" value="ECO:0007669"/>
    <property type="project" value="TreeGrafter"/>
</dbReference>
<evidence type="ECO:0000256" key="6">
    <source>
        <dbReference type="ARBA" id="ARBA00023187"/>
    </source>
</evidence>
<dbReference type="PANTHER" id="PTHR31077:SF1">
    <property type="entry name" value="U4_U6.U5 SMALL NUCLEAR RIBONUCLEOPROTEIN 27 KDA PROTEIN"/>
    <property type="match status" value="1"/>
</dbReference>
<comment type="similarity">
    <text evidence="3">Belongs to the SNUT3 family.</text>
</comment>
<dbReference type="Proteomes" id="UP000232875">
    <property type="component" value="Unassembled WGS sequence"/>
</dbReference>
<evidence type="ECO:0000256" key="4">
    <source>
        <dbReference type="ARBA" id="ARBA00011825"/>
    </source>
</evidence>
<keyword evidence="7" id="KW-0539">Nucleus</keyword>
<dbReference type="STRING" id="2020962.A0A2N1JCN9"/>
<keyword evidence="5" id="KW-0507">mRNA processing</keyword>
<dbReference type="GO" id="GO:0006397">
    <property type="term" value="P:mRNA processing"/>
    <property type="evidence" value="ECO:0007669"/>
    <property type="project" value="UniProtKB-KW"/>
</dbReference>
<dbReference type="PANTHER" id="PTHR31077">
    <property type="entry name" value="U4/U6.U5 SMALL NUCLEAR RIBONUCLEOPROTEIN 27 KDA PROTEIN"/>
    <property type="match status" value="1"/>
</dbReference>
<name>A0A2N1JCN9_9BASI</name>
<dbReference type="EMBL" id="KZ454989">
    <property type="protein sequence ID" value="PKI84297.1"/>
    <property type="molecule type" value="Genomic_DNA"/>
</dbReference>
<evidence type="ECO:0000256" key="8">
    <source>
        <dbReference type="SAM" id="MobiDB-lite"/>
    </source>
</evidence>
<keyword evidence="11" id="KW-1185">Reference proteome</keyword>
<evidence type="ECO:0000256" key="5">
    <source>
        <dbReference type="ARBA" id="ARBA00022664"/>
    </source>
</evidence>
<accession>A0A2N1JCN9</accession>
<dbReference type="Pfam" id="PF08648">
    <property type="entry name" value="SNRNP27"/>
    <property type="match status" value="1"/>
</dbReference>
<feature type="compositionally biased region" description="Basic and acidic residues" evidence="8">
    <location>
        <begin position="1"/>
        <end position="32"/>
    </location>
</feature>
<keyword evidence="6" id="KW-0508">mRNA splicing</keyword>
<evidence type="ECO:0000256" key="7">
    <source>
        <dbReference type="ARBA" id="ARBA00023242"/>
    </source>
</evidence>
<comment type="subcellular location">
    <subcellularLocation>
        <location evidence="2">Nucleus</location>
    </subcellularLocation>
</comment>
<feature type="compositionally biased region" description="Polar residues" evidence="8">
    <location>
        <begin position="97"/>
        <end position="106"/>
    </location>
</feature>
<comment type="function">
    <text evidence="1">May play a role in mRNA splicing.</text>
</comment>
<dbReference type="GO" id="GO:0008380">
    <property type="term" value="P:RNA splicing"/>
    <property type="evidence" value="ECO:0007669"/>
    <property type="project" value="UniProtKB-KW"/>
</dbReference>
<gene>
    <name evidence="10" type="ORF">MVES_001457</name>
</gene>